<dbReference type="InterPro" id="IPR047057">
    <property type="entry name" value="MerR_fam"/>
</dbReference>
<evidence type="ECO:0000256" key="5">
    <source>
        <dbReference type="SAM" id="Coils"/>
    </source>
</evidence>
<dbReference type="Gene3D" id="1.10.1660.10">
    <property type="match status" value="1"/>
</dbReference>
<feature type="domain" description="HTH merR-type" evidence="6">
    <location>
        <begin position="1"/>
        <end position="74"/>
    </location>
</feature>
<keyword evidence="3" id="KW-0238">DNA-binding</keyword>
<dbReference type="SMART" id="SM00422">
    <property type="entry name" value="HTH_MERR"/>
    <property type="match status" value="1"/>
</dbReference>
<dbReference type="PANTHER" id="PTHR30204">
    <property type="entry name" value="REDOX-CYCLING DRUG-SENSING TRANSCRIPTIONAL ACTIVATOR SOXR"/>
    <property type="match status" value="1"/>
</dbReference>
<dbReference type="InterPro" id="IPR009061">
    <property type="entry name" value="DNA-bd_dom_put_sf"/>
</dbReference>
<keyword evidence="4" id="KW-0804">Transcription</keyword>
<protein>
    <recommendedName>
        <fullName evidence="6">HTH merR-type domain-containing protein</fullName>
    </recommendedName>
</protein>
<sequence length="277" mass="32760">MKEFLTIGELANIFNMDVQLLRHYDTKGLLVPQVRNSENNRRFYHFDQVYPLATIRYLRRLDYSLAQIKAFLHSNGLRDNLQMLSQQAQQLRRQCDELNATIQIIQQKVEFIEREQAVSQRDKFYVRTFPRRAFLHIGEEINLFTHELFYFYPTVGFYQGQRKWFGAYLYEDTPDEARRLPDLMAEQPVSYIPAEDYLCGYHYGPYLTIQDSIDRLFGEAYRRKLPVDDCVITPNIVDQCCEGHPDNYITGLEVRILSLDEQNEKKSFAAISKPEDI</sequence>
<dbReference type="PROSITE" id="PS50937">
    <property type="entry name" value="HTH_MERR_2"/>
    <property type="match status" value="1"/>
</dbReference>
<dbReference type="PANTHER" id="PTHR30204:SF69">
    <property type="entry name" value="MERR-FAMILY TRANSCRIPTIONAL REGULATOR"/>
    <property type="match status" value="1"/>
</dbReference>
<feature type="coiled-coil region" evidence="5">
    <location>
        <begin position="74"/>
        <end position="115"/>
    </location>
</feature>
<dbReference type="InterPro" id="IPR011256">
    <property type="entry name" value="Reg_factor_effector_dom_sf"/>
</dbReference>
<dbReference type="GO" id="GO:0003677">
    <property type="term" value="F:DNA binding"/>
    <property type="evidence" value="ECO:0007669"/>
    <property type="project" value="UniProtKB-KW"/>
</dbReference>
<keyword evidence="5" id="KW-0175">Coiled coil</keyword>
<accession>A0A810Q5B6</accession>
<reference evidence="7" key="1">
    <citation type="submission" date="2020-09" db="EMBL/GenBank/DDBJ databases">
        <title>New species isolated from human feces.</title>
        <authorList>
            <person name="Kitahara M."/>
            <person name="Shigeno Y."/>
            <person name="Shime M."/>
            <person name="Matsumoto Y."/>
            <person name="Nakamura S."/>
            <person name="Motooka D."/>
            <person name="Fukuoka S."/>
            <person name="Nishikawa H."/>
            <person name="Benno Y."/>
        </authorList>
    </citation>
    <scope>NUCLEOTIDE SEQUENCE</scope>
    <source>
        <strain evidence="7">MM50</strain>
    </source>
</reference>
<dbReference type="InterPro" id="IPR000551">
    <property type="entry name" value="MerR-type_HTH_dom"/>
</dbReference>
<dbReference type="SUPFAM" id="SSF46955">
    <property type="entry name" value="Putative DNA-binding domain"/>
    <property type="match status" value="1"/>
</dbReference>
<proteinExistence type="predicted"/>
<evidence type="ECO:0000259" key="6">
    <source>
        <dbReference type="PROSITE" id="PS50937"/>
    </source>
</evidence>
<dbReference type="RefSeq" id="WP_213542176.1">
    <property type="nucleotide sequence ID" value="NZ_AP023418.1"/>
</dbReference>
<keyword evidence="2" id="KW-0805">Transcription regulation</keyword>
<evidence type="ECO:0000313" key="8">
    <source>
        <dbReference type="Proteomes" id="UP000681035"/>
    </source>
</evidence>
<dbReference type="KEGG" id="vcop:MM50RIKEN_12150"/>
<evidence type="ECO:0000256" key="1">
    <source>
        <dbReference type="ARBA" id="ARBA00022491"/>
    </source>
</evidence>
<dbReference type="EMBL" id="AP023418">
    <property type="protein sequence ID" value="BCK81452.1"/>
    <property type="molecule type" value="Genomic_DNA"/>
</dbReference>
<dbReference type="Proteomes" id="UP000681035">
    <property type="component" value="Chromosome"/>
</dbReference>
<evidence type="ECO:0000256" key="4">
    <source>
        <dbReference type="ARBA" id="ARBA00023163"/>
    </source>
</evidence>
<dbReference type="GO" id="GO:0003700">
    <property type="term" value="F:DNA-binding transcription factor activity"/>
    <property type="evidence" value="ECO:0007669"/>
    <property type="project" value="InterPro"/>
</dbReference>
<dbReference type="AlphaFoldDB" id="A0A810Q5B6"/>
<evidence type="ECO:0000256" key="3">
    <source>
        <dbReference type="ARBA" id="ARBA00023125"/>
    </source>
</evidence>
<evidence type="ECO:0000313" key="7">
    <source>
        <dbReference type="EMBL" id="BCK81452.1"/>
    </source>
</evidence>
<keyword evidence="8" id="KW-1185">Reference proteome</keyword>
<dbReference type="SUPFAM" id="SSF55136">
    <property type="entry name" value="Probable bacterial effector-binding domain"/>
    <property type="match status" value="1"/>
</dbReference>
<dbReference type="Pfam" id="PF13411">
    <property type="entry name" value="MerR_1"/>
    <property type="match status" value="1"/>
</dbReference>
<gene>
    <name evidence="7" type="ORF">MM50RIKEN_12150</name>
</gene>
<evidence type="ECO:0000256" key="2">
    <source>
        <dbReference type="ARBA" id="ARBA00023015"/>
    </source>
</evidence>
<name>A0A810Q5B6_9FIRM</name>
<organism evidence="7 8">
    <name type="scientific">Vescimonas coprocola</name>
    <dbReference type="NCBI Taxonomy" id="2714355"/>
    <lineage>
        <taxon>Bacteria</taxon>
        <taxon>Bacillati</taxon>
        <taxon>Bacillota</taxon>
        <taxon>Clostridia</taxon>
        <taxon>Eubacteriales</taxon>
        <taxon>Oscillospiraceae</taxon>
        <taxon>Vescimonas</taxon>
    </lineage>
</organism>
<keyword evidence="1" id="KW-0678">Repressor</keyword>